<proteinExistence type="predicted"/>
<gene>
    <name evidence="1" type="ORF">QFC21_007058</name>
</gene>
<sequence length="288" mass="32052">MQSYTRPARLILRSSICAPARGASLARARCALPVQQRLGQVEQRRWTSQGLRDKSAIGPFTWKAASLFVVTGAALYIYFESEKSKMQERQESQTSSVGKPNIGGPFVLTRAPSLSTTNTTINSSSGTSEPTQFTDADLLGKFSLIYFGFTNCPDICPEELDKMSEVVEETDKLIGKPVIQPIFISCDPARDTIPQVSAYIRDFHPRMIGLTGTYEQVKKACRSYRVYFSTPPDAKAEDDYLVDHSIFFYLMDPHGQFVDAFGKNSTAEDVTAKVMQAVERWRVAGETL</sequence>
<dbReference type="Proteomes" id="UP001227268">
    <property type="component" value="Unassembled WGS sequence"/>
</dbReference>
<evidence type="ECO:0000313" key="1">
    <source>
        <dbReference type="EMBL" id="KAJ9091860.1"/>
    </source>
</evidence>
<keyword evidence="2" id="KW-1185">Reference proteome</keyword>
<protein>
    <submittedName>
        <fullName evidence="1">Uncharacterized protein</fullName>
    </submittedName>
</protein>
<accession>A0ACC2UYW5</accession>
<organism evidence="1 2">
    <name type="scientific">Naganishia friedmannii</name>
    <dbReference type="NCBI Taxonomy" id="89922"/>
    <lineage>
        <taxon>Eukaryota</taxon>
        <taxon>Fungi</taxon>
        <taxon>Dikarya</taxon>
        <taxon>Basidiomycota</taxon>
        <taxon>Agaricomycotina</taxon>
        <taxon>Tremellomycetes</taxon>
        <taxon>Filobasidiales</taxon>
        <taxon>Filobasidiaceae</taxon>
        <taxon>Naganishia</taxon>
    </lineage>
</organism>
<name>A0ACC2UYW5_9TREE</name>
<dbReference type="EMBL" id="JASBWT010000045">
    <property type="protein sequence ID" value="KAJ9091860.1"/>
    <property type="molecule type" value="Genomic_DNA"/>
</dbReference>
<evidence type="ECO:0000313" key="2">
    <source>
        <dbReference type="Proteomes" id="UP001227268"/>
    </source>
</evidence>
<reference evidence="1" key="1">
    <citation type="submission" date="2023-04" db="EMBL/GenBank/DDBJ databases">
        <title>Draft Genome sequencing of Naganishia species isolated from polar environments using Oxford Nanopore Technology.</title>
        <authorList>
            <person name="Leo P."/>
            <person name="Venkateswaran K."/>
        </authorList>
    </citation>
    <scope>NUCLEOTIDE SEQUENCE</scope>
    <source>
        <strain evidence="1">MNA-CCFEE 5423</strain>
    </source>
</reference>
<comment type="caution">
    <text evidence="1">The sequence shown here is derived from an EMBL/GenBank/DDBJ whole genome shotgun (WGS) entry which is preliminary data.</text>
</comment>